<dbReference type="InterPro" id="IPR003593">
    <property type="entry name" value="AAA+_ATPase"/>
</dbReference>
<dbReference type="SUPFAM" id="SSF48019">
    <property type="entry name" value="post-AAA+ oligomerization domain-like"/>
    <property type="match status" value="1"/>
</dbReference>
<evidence type="ECO:0000259" key="13">
    <source>
        <dbReference type="SMART" id="SM00382"/>
    </source>
</evidence>
<evidence type="ECO:0000256" key="10">
    <source>
        <dbReference type="ARBA" id="ARBA00022932"/>
    </source>
</evidence>
<dbReference type="GO" id="GO:0006261">
    <property type="term" value="P:DNA-templated DNA replication"/>
    <property type="evidence" value="ECO:0007669"/>
    <property type="project" value="TreeGrafter"/>
</dbReference>
<evidence type="ECO:0000313" key="14">
    <source>
        <dbReference type="EMBL" id="KFI68145.1"/>
    </source>
</evidence>
<evidence type="ECO:0000256" key="7">
    <source>
        <dbReference type="ARBA" id="ARBA00022741"/>
    </source>
</evidence>
<dbReference type="Gene3D" id="1.10.8.60">
    <property type="match status" value="1"/>
</dbReference>
<evidence type="ECO:0000256" key="4">
    <source>
        <dbReference type="ARBA" id="ARBA00022695"/>
    </source>
</evidence>
<feature type="compositionally biased region" description="Polar residues" evidence="12">
    <location>
        <begin position="730"/>
        <end position="748"/>
    </location>
</feature>
<protein>
    <recommendedName>
        <fullName evidence="2">DNA-directed DNA polymerase</fullName>
        <ecNumber evidence="2">2.7.7.7</ecNumber>
    </recommendedName>
</protein>
<evidence type="ECO:0000256" key="5">
    <source>
        <dbReference type="ARBA" id="ARBA00022705"/>
    </source>
</evidence>
<gene>
    <name evidence="14" type="ORF">BMAGN_0093</name>
</gene>
<feature type="compositionally biased region" description="Pro residues" evidence="12">
    <location>
        <begin position="450"/>
        <end position="461"/>
    </location>
</feature>
<keyword evidence="6" id="KW-0479">Metal-binding</keyword>
<dbReference type="PANTHER" id="PTHR11669:SF0">
    <property type="entry name" value="PROTEIN STICHEL-LIKE 2"/>
    <property type="match status" value="1"/>
</dbReference>
<feature type="compositionally biased region" description="Polar residues" evidence="12">
    <location>
        <begin position="767"/>
        <end position="780"/>
    </location>
</feature>
<evidence type="ECO:0000256" key="9">
    <source>
        <dbReference type="ARBA" id="ARBA00022840"/>
    </source>
</evidence>
<evidence type="ECO:0000256" key="8">
    <source>
        <dbReference type="ARBA" id="ARBA00022833"/>
    </source>
</evidence>
<evidence type="ECO:0000256" key="6">
    <source>
        <dbReference type="ARBA" id="ARBA00022723"/>
    </source>
</evidence>
<feature type="region of interest" description="Disordered" evidence="12">
    <location>
        <begin position="632"/>
        <end position="683"/>
    </location>
</feature>
<dbReference type="EMBL" id="JGZB01000004">
    <property type="protein sequence ID" value="KFI68145.1"/>
    <property type="molecule type" value="Genomic_DNA"/>
</dbReference>
<dbReference type="GO" id="GO:0009360">
    <property type="term" value="C:DNA polymerase III complex"/>
    <property type="evidence" value="ECO:0007669"/>
    <property type="project" value="InterPro"/>
</dbReference>
<dbReference type="GO" id="GO:0046872">
    <property type="term" value="F:metal ion binding"/>
    <property type="evidence" value="ECO:0007669"/>
    <property type="project" value="UniProtKB-KW"/>
</dbReference>
<keyword evidence="10" id="KW-0239">DNA-directed DNA polymerase</keyword>
<dbReference type="InterPro" id="IPR050238">
    <property type="entry name" value="DNA_Rep/Repair_Clamp_Loader"/>
</dbReference>
<dbReference type="SUPFAM" id="SSF52540">
    <property type="entry name" value="P-loop containing nucleoside triphosphate hydrolases"/>
    <property type="match status" value="1"/>
</dbReference>
<feature type="compositionally biased region" description="Low complexity" evidence="12">
    <location>
        <begin position="428"/>
        <end position="449"/>
    </location>
</feature>
<organism evidence="14 15">
    <name type="scientific">Bifidobacterium magnum</name>
    <dbReference type="NCBI Taxonomy" id="1692"/>
    <lineage>
        <taxon>Bacteria</taxon>
        <taxon>Bacillati</taxon>
        <taxon>Actinomycetota</taxon>
        <taxon>Actinomycetes</taxon>
        <taxon>Bifidobacteriales</taxon>
        <taxon>Bifidobacteriaceae</taxon>
        <taxon>Bifidobacterium</taxon>
    </lineage>
</organism>
<proteinExistence type="inferred from homology"/>
<evidence type="ECO:0000313" key="15">
    <source>
        <dbReference type="Proteomes" id="UP000029052"/>
    </source>
</evidence>
<dbReference type="Proteomes" id="UP000029052">
    <property type="component" value="Unassembled WGS sequence"/>
</dbReference>
<dbReference type="NCBIfam" id="TIGR02397">
    <property type="entry name" value="dnaX_nterm"/>
    <property type="match status" value="1"/>
</dbReference>
<evidence type="ECO:0000256" key="11">
    <source>
        <dbReference type="ARBA" id="ARBA00049244"/>
    </source>
</evidence>
<comment type="caution">
    <text evidence="14">The sequence shown here is derived from an EMBL/GenBank/DDBJ whole genome shotgun (WGS) entry which is preliminary data.</text>
</comment>
<dbReference type="eggNOG" id="COG2812">
    <property type="taxonomic scope" value="Bacteria"/>
</dbReference>
<dbReference type="Gene3D" id="1.20.272.10">
    <property type="match status" value="1"/>
</dbReference>
<feature type="compositionally biased region" description="Low complexity" evidence="12">
    <location>
        <begin position="656"/>
        <end position="683"/>
    </location>
</feature>
<dbReference type="GO" id="GO:0003677">
    <property type="term" value="F:DNA binding"/>
    <property type="evidence" value="ECO:0007669"/>
    <property type="project" value="InterPro"/>
</dbReference>
<dbReference type="InterPro" id="IPR012763">
    <property type="entry name" value="DNA_pol_III_sug/sutau_N"/>
</dbReference>
<dbReference type="PANTHER" id="PTHR11669">
    <property type="entry name" value="REPLICATION FACTOR C / DNA POLYMERASE III GAMMA-TAU SUBUNIT"/>
    <property type="match status" value="1"/>
</dbReference>
<evidence type="ECO:0000256" key="2">
    <source>
        <dbReference type="ARBA" id="ARBA00012417"/>
    </source>
</evidence>
<accession>A0A087BAU5</accession>
<feature type="region of interest" description="Disordered" evidence="12">
    <location>
        <begin position="796"/>
        <end position="816"/>
    </location>
</feature>
<reference evidence="14 15" key="1">
    <citation type="submission" date="2014-03" db="EMBL/GenBank/DDBJ databases">
        <title>Genomics of Bifidobacteria.</title>
        <authorList>
            <person name="Ventura M."/>
            <person name="Milani C."/>
            <person name="Lugli G.A."/>
        </authorList>
    </citation>
    <scope>NUCLEOTIDE SEQUENCE [LARGE SCALE GENOMIC DNA]</scope>
    <source>
        <strain evidence="14 15">LMG 11591</strain>
    </source>
</reference>
<keyword evidence="15" id="KW-1185">Reference proteome</keyword>
<feature type="domain" description="AAA+ ATPase" evidence="13">
    <location>
        <begin position="36"/>
        <end position="177"/>
    </location>
</feature>
<dbReference type="RefSeq" id="WP_022860367.1">
    <property type="nucleotide sequence ID" value="NZ_JGZB01000004.1"/>
</dbReference>
<dbReference type="InterPro" id="IPR022754">
    <property type="entry name" value="DNA_pol_III_gamma-3"/>
</dbReference>
<feature type="region of interest" description="Disordered" evidence="12">
    <location>
        <begin position="375"/>
        <end position="502"/>
    </location>
</feature>
<dbReference type="InterPro" id="IPR045085">
    <property type="entry name" value="HLD_clamp_pol_III_gamma_tau"/>
</dbReference>
<evidence type="ECO:0000256" key="12">
    <source>
        <dbReference type="SAM" id="MobiDB-lite"/>
    </source>
</evidence>
<name>A0A087BAU5_9BIFI</name>
<dbReference type="GO" id="GO:0005524">
    <property type="term" value="F:ATP binding"/>
    <property type="evidence" value="ECO:0007669"/>
    <property type="project" value="UniProtKB-KW"/>
</dbReference>
<dbReference type="SMART" id="SM00382">
    <property type="entry name" value="AAA"/>
    <property type="match status" value="1"/>
</dbReference>
<keyword evidence="9" id="KW-0067">ATP-binding</keyword>
<feature type="compositionally biased region" description="Low complexity" evidence="12">
    <location>
        <begin position="462"/>
        <end position="480"/>
    </location>
</feature>
<keyword evidence="7" id="KW-0547">Nucleotide-binding</keyword>
<comment type="similarity">
    <text evidence="1">Belongs to the DnaX/STICHEL family.</text>
</comment>
<dbReference type="GO" id="GO:0003887">
    <property type="term" value="F:DNA-directed DNA polymerase activity"/>
    <property type="evidence" value="ECO:0007669"/>
    <property type="project" value="UniProtKB-KW"/>
</dbReference>
<feature type="compositionally biased region" description="Basic and acidic residues" evidence="12">
    <location>
        <begin position="803"/>
        <end position="816"/>
    </location>
</feature>
<dbReference type="Pfam" id="PF22608">
    <property type="entry name" value="DNAX_ATPase_lid"/>
    <property type="match status" value="1"/>
</dbReference>
<dbReference type="Pfam" id="PF12169">
    <property type="entry name" value="DNA_pol3_gamma3"/>
    <property type="match status" value="1"/>
</dbReference>
<comment type="catalytic activity">
    <reaction evidence="11">
        <text>DNA(n) + a 2'-deoxyribonucleoside 5'-triphosphate = DNA(n+1) + diphosphate</text>
        <dbReference type="Rhea" id="RHEA:22508"/>
        <dbReference type="Rhea" id="RHEA-COMP:17339"/>
        <dbReference type="Rhea" id="RHEA-COMP:17340"/>
        <dbReference type="ChEBI" id="CHEBI:33019"/>
        <dbReference type="ChEBI" id="CHEBI:61560"/>
        <dbReference type="ChEBI" id="CHEBI:173112"/>
        <dbReference type="EC" id="2.7.7.7"/>
    </reaction>
</comment>
<evidence type="ECO:0000256" key="3">
    <source>
        <dbReference type="ARBA" id="ARBA00022679"/>
    </source>
</evidence>
<dbReference type="STRING" id="1692.BMAGN_0093"/>
<keyword evidence="5" id="KW-0235">DNA replication</keyword>
<dbReference type="Pfam" id="PF13177">
    <property type="entry name" value="DNA_pol3_delta2"/>
    <property type="match status" value="1"/>
</dbReference>
<dbReference type="InterPro" id="IPR027417">
    <property type="entry name" value="P-loop_NTPase"/>
</dbReference>
<dbReference type="EC" id="2.7.7.7" evidence="2"/>
<sequence>MAQALYRRYRPDTFEGVIGQDQVTVPLMRALDNHKLTHAYLFSGPRGCGKTSSARILARCINCEQGPTAHPCGVCDSCRDLATGGPGSVDVVEIDAASHNGVDDARELREQASFAPARDRYKIFILDEAHMVTQQGFNALLKIVEEPPEHVMFIFATTEPDKVIGTIRSRTYHYPFRLVPPEIMGPFIEDVCEKEEITAEPGVLRLVMRAGGGSVRDTLSILDQLMVGAVDGEIQYDAAVALLGFTPDALISDAIDAIIDRDGAKLYGVVQNVIVGGYDPRHFVEDLLARTRDLLVLALGGDAAESVLGEDAEEQVDLLRRQQQQLDLRTLTTMAETMDATLVHMAGAVSPRMRLELLAAQLMAVRELKPMVASGAADGTNGGASNAAPVSHYRSARQPAAQGNANAQHKAAESQPTVAPQQVPAKSAPVQTAAKPAAAQMPPVSAAAPAPAPAQPAPAQPAPAQSASAPAAAPQQRPASGGFPTFGQTPESSALGIIPSTQSPDERWDRLVAALPHDVAEYVNRTKVPRINLVLNEQMQTGKLWIKFDKPLSKYAFALAVAKESVNGTTSVVDIVRAKVREVFGAHVQLAPTKKMADGAQAPAWSALPASEQQEIRSQISKQSINALDIPGVHIGMSMPGKASEQHKDAASQPNAAQDKPASPAQAPASPAPAAASTPAPASLADVEDPWAMQMSAANATTFGSADVTSPAEPPSDPYAAAEVKDSANGPAQSSRPSYRAAQSSEPNEAQPEPAAQDDVPDDPNDYSMSDRTIEESNMMNIDDFKRAFDVKKVESFAANDPHNPKNERNKKARLD</sequence>
<dbReference type="FunFam" id="3.40.50.300:FF:000014">
    <property type="entry name" value="DNA polymerase III subunit gamma/tau"/>
    <property type="match status" value="1"/>
</dbReference>
<evidence type="ECO:0000256" key="1">
    <source>
        <dbReference type="ARBA" id="ARBA00006360"/>
    </source>
</evidence>
<feature type="region of interest" description="Disordered" evidence="12">
    <location>
        <begin position="704"/>
        <end position="781"/>
    </location>
</feature>
<dbReference type="InterPro" id="IPR008921">
    <property type="entry name" value="DNA_pol3_clamp-load_cplx_C"/>
</dbReference>
<dbReference type="Gene3D" id="3.40.50.300">
    <property type="entry name" value="P-loop containing nucleotide triphosphate hydrolases"/>
    <property type="match status" value="1"/>
</dbReference>
<keyword evidence="4 14" id="KW-0548">Nucleotidyltransferase</keyword>
<dbReference type="CDD" id="cd00009">
    <property type="entry name" value="AAA"/>
    <property type="match status" value="1"/>
</dbReference>
<dbReference type="CDD" id="cd18137">
    <property type="entry name" value="HLD_clamp_pol_III_gamma_tau"/>
    <property type="match status" value="1"/>
</dbReference>
<keyword evidence="3 14" id="KW-0808">Transferase</keyword>
<dbReference type="AlphaFoldDB" id="A0A087BAU5"/>
<keyword evidence="8" id="KW-0862">Zinc</keyword>